<keyword evidence="3" id="KW-1185">Reference proteome</keyword>
<dbReference type="EMBL" id="AJIL01000094">
    <property type="protein sequence ID" value="KNE95621.1"/>
    <property type="molecule type" value="Genomic_DNA"/>
</dbReference>
<feature type="chain" id="PRO_5005549763" description="Secreted protein" evidence="1">
    <location>
        <begin position="21"/>
        <end position="140"/>
    </location>
</feature>
<evidence type="ECO:0000313" key="3">
    <source>
        <dbReference type="Proteomes" id="UP000054564"/>
    </source>
</evidence>
<accession>A0A0L0V8V3</accession>
<keyword evidence="1" id="KW-0732">Signal</keyword>
<name>A0A0L0V8V3_9BASI</name>
<evidence type="ECO:0000256" key="1">
    <source>
        <dbReference type="SAM" id="SignalP"/>
    </source>
</evidence>
<evidence type="ECO:0008006" key="4">
    <source>
        <dbReference type="Google" id="ProtNLM"/>
    </source>
</evidence>
<protein>
    <recommendedName>
        <fullName evidence="4">Secreted protein</fullName>
    </recommendedName>
</protein>
<sequence length="140" mass="15230">MNFLGSAILFVALAGPLVAGQQYFRCGAAAPYGHCGSNNSHAVPPTWDSEFYSAFLPSSNKCPADMHNTRLALLKSRTSITIPGLPPAFHQQTIAEQQRDVVAFAHSLLLLPLLTVNFGSLITTCHAFLASVFRFYDNME</sequence>
<dbReference type="AlphaFoldDB" id="A0A0L0V8V3"/>
<feature type="signal peptide" evidence="1">
    <location>
        <begin position="1"/>
        <end position="20"/>
    </location>
</feature>
<proteinExistence type="predicted"/>
<evidence type="ECO:0000313" key="2">
    <source>
        <dbReference type="EMBL" id="KNE95621.1"/>
    </source>
</evidence>
<dbReference type="Proteomes" id="UP000054564">
    <property type="component" value="Unassembled WGS sequence"/>
</dbReference>
<reference evidence="3" key="1">
    <citation type="submission" date="2014-03" db="EMBL/GenBank/DDBJ databases">
        <title>The Genome Sequence of Puccinia striiformis f. sp. tritici PST-78.</title>
        <authorList>
            <consortium name="The Broad Institute Genome Sequencing Platform"/>
            <person name="Cuomo C."/>
            <person name="Hulbert S."/>
            <person name="Chen X."/>
            <person name="Walker B."/>
            <person name="Young S.K."/>
            <person name="Zeng Q."/>
            <person name="Gargeya S."/>
            <person name="Fitzgerald M."/>
            <person name="Haas B."/>
            <person name="Abouelleil A."/>
            <person name="Alvarado L."/>
            <person name="Arachchi H.M."/>
            <person name="Berlin A.M."/>
            <person name="Chapman S.B."/>
            <person name="Goldberg J."/>
            <person name="Griggs A."/>
            <person name="Gujja S."/>
            <person name="Hansen M."/>
            <person name="Howarth C."/>
            <person name="Imamovic A."/>
            <person name="Larimer J."/>
            <person name="McCowan C."/>
            <person name="Montmayeur A."/>
            <person name="Murphy C."/>
            <person name="Neiman D."/>
            <person name="Pearson M."/>
            <person name="Priest M."/>
            <person name="Roberts A."/>
            <person name="Saif S."/>
            <person name="Shea T."/>
            <person name="Sisk P."/>
            <person name="Sykes S."/>
            <person name="Wortman J."/>
            <person name="Nusbaum C."/>
            <person name="Birren B."/>
        </authorList>
    </citation>
    <scope>NUCLEOTIDE SEQUENCE [LARGE SCALE GENOMIC DNA]</scope>
    <source>
        <strain evidence="3">race PST-78</strain>
    </source>
</reference>
<gene>
    <name evidence="2" type="ORF">PSTG_11111</name>
</gene>
<comment type="caution">
    <text evidence="2">The sequence shown here is derived from an EMBL/GenBank/DDBJ whole genome shotgun (WGS) entry which is preliminary data.</text>
</comment>
<organism evidence="2 3">
    <name type="scientific">Puccinia striiformis f. sp. tritici PST-78</name>
    <dbReference type="NCBI Taxonomy" id="1165861"/>
    <lineage>
        <taxon>Eukaryota</taxon>
        <taxon>Fungi</taxon>
        <taxon>Dikarya</taxon>
        <taxon>Basidiomycota</taxon>
        <taxon>Pucciniomycotina</taxon>
        <taxon>Pucciniomycetes</taxon>
        <taxon>Pucciniales</taxon>
        <taxon>Pucciniaceae</taxon>
        <taxon>Puccinia</taxon>
    </lineage>
</organism>